<dbReference type="InterPro" id="IPR038332">
    <property type="entry name" value="PPE_sf"/>
</dbReference>
<dbReference type="Proteomes" id="UP000298111">
    <property type="component" value="Unassembled WGS sequence"/>
</dbReference>
<dbReference type="Gene3D" id="1.20.1260.20">
    <property type="entry name" value="PPE superfamily"/>
    <property type="match status" value="1"/>
</dbReference>
<organism evidence="1 2">
    <name type="scientific">Streptomyces albus</name>
    <dbReference type="NCBI Taxonomy" id="1888"/>
    <lineage>
        <taxon>Bacteria</taxon>
        <taxon>Bacillati</taxon>
        <taxon>Actinomycetota</taxon>
        <taxon>Actinomycetes</taxon>
        <taxon>Kitasatosporales</taxon>
        <taxon>Streptomycetaceae</taxon>
        <taxon>Streptomyces</taxon>
    </lineage>
</organism>
<dbReference type="EMBL" id="RCIY01000065">
    <property type="protein sequence ID" value="TGG81576.1"/>
    <property type="molecule type" value="Genomic_DNA"/>
</dbReference>
<evidence type="ECO:0000313" key="1">
    <source>
        <dbReference type="EMBL" id="TGG81576.1"/>
    </source>
</evidence>
<evidence type="ECO:0000313" key="2">
    <source>
        <dbReference type="Proteomes" id="UP000298111"/>
    </source>
</evidence>
<dbReference type="RefSeq" id="WP_016471950.1">
    <property type="nucleotide sequence ID" value="NZ_BBQG01000007.1"/>
</dbReference>
<gene>
    <name evidence="1" type="ORF">D8771_19430</name>
</gene>
<dbReference type="GeneID" id="75182462"/>
<proteinExistence type="predicted"/>
<dbReference type="AlphaFoldDB" id="A0A6C1C3A1"/>
<protein>
    <submittedName>
        <fullName evidence="1">Uncharacterized protein</fullName>
    </submittedName>
</protein>
<sequence length="778" mass="85432">MDEMLEYTAVRHVDLTQLREAVEKWQKLPGKIDGVATTFGRTVATPLEQSGWYGETAQAAFKKFTGVRRQMAEASGEAKRIGTVMSQALKVFEDAKEELKKIEQEVENPPTGGGPNYLKLNKQTGEVYVDPPDSEKGNSAGIQKAFHDTLVHYKKRTTDALKAAGEADHDLKTALQLNPPGKGFNDDIPANLKDVDAETKRDVDALMKLAEHDDFKKNAKLLSQFNGILAKNAQNADFAEQFATRKGAKGILDFWYKTAQPEYGDGPFMEPKDRPAGVTKQLAALQDNLGNTLALASRSDSPEMAQWKKDVIELGDKRMAGFQGAYNSQPPYGFQVMSNLMRTGKWDTGFLHDYGDKLVKFDKEPFINPGGREEEGHRKWLSYGRMPNDFLNFGPKYDKGEDPFTGYLEALGHNSDASTDFFKDKDKFDYLLRERTWLPDGDPPSEGEHKGETGPRIALGHALNSATTGHDWDAPLPMNASHTKDQAHIMEELIKGVASKDDHIKLAPGMHEGVGRAAAEYTPDLFRALREGSGDEKLFPMKGTQAEFDHVDATRFLVTLGQDPEANAALTHAQKVYTAQSLEHALAGDLPADQKYDASTRDTVQQILRTSGETSGTLAIGRQEAIISKAIESDAKFEQQTLHARLWGNTGFGGAVAAATAYAKWFPNPVIAATVGALTSGAEGALANDWDASVSHNTGAEKADYAGRLYSKMREQDITTNEKILEAIEKKHNVDTSSAWANTFTYEGFGLAKDSVESTAPYLTSIDQVKSLPADRPD</sequence>
<name>A0A6C1C3A1_9ACTN</name>
<comment type="caution">
    <text evidence="1">The sequence shown here is derived from an EMBL/GenBank/DDBJ whole genome shotgun (WGS) entry which is preliminary data.</text>
</comment>
<reference evidence="1 2" key="1">
    <citation type="submission" date="2018-10" db="EMBL/GenBank/DDBJ databases">
        <title>Isolation of pseudouridimycin from Streptomyces albus DSM 40763.</title>
        <authorList>
            <person name="Rosenqvist P."/>
            <person name="Metsae-Ketelae M."/>
            <person name="Virta P."/>
        </authorList>
    </citation>
    <scope>NUCLEOTIDE SEQUENCE [LARGE SCALE GENOMIC DNA]</scope>
    <source>
        <strain evidence="1 2">DSM 40763</strain>
    </source>
</reference>
<accession>A0A6C1C3A1</accession>